<name>A0A8H7R9J3_9FUNG</name>
<gene>
    <name evidence="2" type="ORF">INT45_000718</name>
</gene>
<accession>A0A8H7R9J3</accession>
<evidence type="ECO:0000313" key="3">
    <source>
        <dbReference type="Proteomes" id="UP000646827"/>
    </source>
</evidence>
<protein>
    <recommendedName>
        <fullName evidence="4">No apical meristem-associated C-terminal domain-containing protein</fullName>
    </recommendedName>
</protein>
<dbReference type="AlphaFoldDB" id="A0A8H7R9J3"/>
<reference evidence="2 3" key="1">
    <citation type="submission" date="2020-12" db="EMBL/GenBank/DDBJ databases">
        <title>Metabolic potential, ecology and presence of endohyphal bacteria is reflected in genomic diversity of Mucoromycotina.</title>
        <authorList>
            <person name="Muszewska A."/>
            <person name="Okrasinska A."/>
            <person name="Steczkiewicz K."/>
            <person name="Drgas O."/>
            <person name="Orlowska M."/>
            <person name="Perlinska-Lenart U."/>
            <person name="Aleksandrzak-Piekarczyk T."/>
            <person name="Szatraj K."/>
            <person name="Zielenkiewicz U."/>
            <person name="Pilsyk S."/>
            <person name="Malc E."/>
            <person name="Mieczkowski P."/>
            <person name="Kruszewska J.S."/>
            <person name="Biernat P."/>
            <person name="Pawlowska J."/>
        </authorList>
    </citation>
    <scope>NUCLEOTIDE SEQUENCE [LARGE SCALE GENOMIC DNA]</scope>
    <source>
        <strain evidence="2 3">CBS 142.35</strain>
    </source>
</reference>
<feature type="compositionally biased region" description="Basic and acidic residues" evidence="1">
    <location>
        <begin position="120"/>
        <end position="133"/>
    </location>
</feature>
<feature type="region of interest" description="Disordered" evidence="1">
    <location>
        <begin position="26"/>
        <end position="75"/>
    </location>
</feature>
<feature type="non-terminal residue" evidence="2">
    <location>
        <position position="1"/>
    </location>
</feature>
<dbReference type="EMBL" id="JAEPRB010001154">
    <property type="protein sequence ID" value="KAG2207101.1"/>
    <property type="molecule type" value="Genomic_DNA"/>
</dbReference>
<evidence type="ECO:0008006" key="4">
    <source>
        <dbReference type="Google" id="ProtNLM"/>
    </source>
</evidence>
<sequence length="163" mass="19077">YVDFHPANSGKNVGLKHVWDILKEEPKWKPQVPKPNNEAEAVDGTTKRPIGKHKAKENKEKRRANDKESAEVQAQALETCPKQMLMAKHEIMKVNLHGLSNQQQEYYRIMQKHILDELKEEMESPKKKQKEMVNVEDEDEEEEEKGDGEEEEEEGEEEEEEKQ</sequence>
<dbReference type="Proteomes" id="UP000646827">
    <property type="component" value="Unassembled WGS sequence"/>
</dbReference>
<proteinExistence type="predicted"/>
<evidence type="ECO:0000256" key="1">
    <source>
        <dbReference type="SAM" id="MobiDB-lite"/>
    </source>
</evidence>
<feature type="compositionally biased region" description="Basic and acidic residues" evidence="1">
    <location>
        <begin position="57"/>
        <end position="70"/>
    </location>
</feature>
<feature type="region of interest" description="Disordered" evidence="1">
    <location>
        <begin position="120"/>
        <end position="163"/>
    </location>
</feature>
<evidence type="ECO:0000313" key="2">
    <source>
        <dbReference type="EMBL" id="KAG2207101.1"/>
    </source>
</evidence>
<comment type="caution">
    <text evidence="2">The sequence shown here is derived from an EMBL/GenBank/DDBJ whole genome shotgun (WGS) entry which is preliminary data.</text>
</comment>
<organism evidence="2 3">
    <name type="scientific">Circinella minor</name>
    <dbReference type="NCBI Taxonomy" id="1195481"/>
    <lineage>
        <taxon>Eukaryota</taxon>
        <taxon>Fungi</taxon>
        <taxon>Fungi incertae sedis</taxon>
        <taxon>Mucoromycota</taxon>
        <taxon>Mucoromycotina</taxon>
        <taxon>Mucoromycetes</taxon>
        <taxon>Mucorales</taxon>
        <taxon>Lichtheimiaceae</taxon>
        <taxon>Circinella</taxon>
    </lineage>
</organism>
<feature type="compositionally biased region" description="Acidic residues" evidence="1">
    <location>
        <begin position="134"/>
        <end position="163"/>
    </location>
</feature>
<keyword evidence="3" id="KW-1185">Reference proteome</keyword>